<dbReference type="EnsemblPlants" id="Solyc03g026413.1.1">
    <property type="protein sequence ID" value="Solyc03g026413.1.1"/>
    <property type="gene ID" value="Solyc03g026413.1"/>
</dbReference>
<proteinExistence type="predicted"/>
<dbReference type="AlphaFoldDB" id="A0A3Q7FHU5"/>
<dbReference type="InParanoid" id="A0A3Q7FHU5"/>
<protein>
    <submittedName>
        <fullName evidence="2">Uncharacterized protein</fullName>
    </submittedName>
</protein>
<sequence>MGNEDSFVRRWEDLDINILVMIFLSFGLFQLIYAILQVCRAWSLTCCDPRLWKTLTCPTI</sequence>
<keyword evidence="1" id="KW-1133">Transmembrane helix</keyword>
<evidence type="ECO:0000313" key="2">
    <source>
        <dbReference type="EnsemblPlants" id="Solyc03g026413.1.1"/>
    </source>
</evidence>
<dbReference type="Gramene" id="Solyc03g026413.1.1">
    <property type="protein sequence ID" value="Solyc03g026413.1.1"/>
    <property type="gene ID" value="Solyc03g026413.1"/>
</dbReference>
<reference evidence="2" key="2">
    <citation type="submission" date="2019-01" db="UniProtKB">
        <authorList>
            <consortium name="EnsemblPlants"/>
        </authorList>
    </citation>
    <scope>IDENTIFICATION</scope>
    <source>
        <strain evidence="2">cv. Heinz 1706</strain>
    </source>
</reference>
<keyword evidence="1" id="KW-0812">Transmembrane</keyword>
<keyword evidence="1" id="KW-0472">Membrane</keyword>
<name>A0A3Q7FHU5_SOLLC</name>
<dbReference type="Proteomes" id="UP000004994">
    <property type="component" value="Chromosome 3"/>
</dbReference>
<dbReference type="SUPFAM" id="SSF81383">
    <property type="entry name" value="F-box domain"/>
    <property type="match status" value="1"/>
</dbReference>
<evidence type="ECO:0000313" key="3">
    <source>
        <dbReference type="Proteomes" id="UP000004994"/>
    </source>
</evidence>
<organism evidence="2">
    <name type="scientific">Solanum lycopersicum</name>
    <name type="common">Tomato</name>
    <name type="synonym">Lycopersicon esculentum</name>
    <dbReference type="NCBI Taxonomy" id="4081"/>
    <lineage>
        <taxon>Eukaryota</taxon>
        <taxon>Viridiplantae</taxon>
        <taxon>Streptophyta</taxon>
        <taxon>Embryophyta</taxon>
        <taxon>Tracheophyta</taxon>
        <taxon>Spermatophyta</taxon>
        <taxon>Magnoliopsida</taxon>
        <taxon>eudicotyledons</taxon>
        <taxon>Gunneridae</taxon>
        <taxon>Pentapetalae</taxon>
        <taxon>asterids</taxon>
        <taxon>lamiids</taxon>
        <taxon>Solanales</taxon>
        <taxon>Solanaceae</taxon>
        <taxon>Solanoideae</taxon>
        <taxon>Solaneae</taxon>
        <taxon>Solanum</taxon>
        <taxon>Solanum subgen. Lycopersicon</taxon>
    </lineage>
</organism>
<dbReference type="InterPro" id="IPR036047">
    <property type="entry name" value="F-box-like_dom_sf"/>
</dbReference>
<feature type="transmembrane region" description="Helical" evidence="1">
    <location>
        <begin position="16"/>
        <end position="36"/>
    </location>
</feature>
<keyword evidence="3" id="KW-1185">Reference proteome</keyword>
<evidence type="ECO:0000256" key="1">
    <source>
        <dbReference type="SAM" id="Phobius"/>
    </source>
</evidence>
<reference evidence="2" key="1">
    <citation type="journal article" date="2012" name="Nature">
        <title>The tomato genome sequence provides insights into fleshy fruit evolution.</title>
        <authorList>
            <consortium name="Tomato Genome Consortium"/>
        </authorList>
    </citation>
    <scope>NUCLEOTIDE SEQUENCE [LARGE SCALE GENOMIC DNA]</scope>
    <source>
        <strain evidence="2">cv. Heinz 1706</strain>
    </source>
</reference>
<accession>A0A3Q7FHU5</accession>
<dbReference type="Gene3D" id="1.20.1280.50">
    <property type="match status" value="1"/>
</dbReference>